<dbReference type="EMBL" id="VDCQ01000035">
    <property type="protein sequence ID" value="TNJ63975.1"/>
    <property type="molecule type" value="Genomic_DNA"/>
</dbReference>
<protein>
    <submittedName>
        <fullName evidence="8">ABC transporter permease</fullName>
    </submittedName>
</protein>
<dbReference type="PANTHER" id="PTHR46795:SF3">
    <property type="entry name" value="ABC TRANSPORTER PERMEASE"/>
    <property type="match status" value="1"/>
</dbReference>
<dbReference type="OrthoDB" id="1705903at2"/>
<keyword evidence="4 6" id="KW-1133">Transmembrane helix</keyword>
<organism evidence="8 9">
    <name type="scientific">Paenibacillus hemerocallicola</name>
    <dbReference type="NCBI Taxonomy" id="1172614"/>
    <lineage>
        <taxon>Bacteria</taxon>
        <taxon>Bacillati</taxon>
        <taxon>Bacillota</taxon>
        <taxon>Bacilli</taxon>
        <taxon>Bacillales</taxon>
        <taxon>Paenibacillaceae</taxon>
        <taxon>Paenibacillus</taxon>
    </lineage>
</organism>
<feature type="domain" description="ABC3 transporter permease C-terminal" evidence="7">
    <location>
        <begin position="59"/>
        <end position="180"/>
    </location>
</feature>
<dbReference type="PIRSF" id="PIRSF018968">
    <property type="entry name" value="ABC_permease_BceB"/>
    <property type="match status" value="1"/>
</dbReference>
<keyword evidence="5 6" id="KW-0472">Membrane</keyword>
<feature type="transmembrane region" description="Helical" evidence="6">
    <location>
        <begin position="625"/>
        <end position="647"/>
    </location>
</feature>
<feature type="transmembrane region" description="Helical" evidence="6">
    <location>
        <begin position="105"/>
        <end position="130"/>
    </location>
</feature>
<keyword evidence="9" id="KW-1185">Reference proteome</keyword>
<evidence type="ECO:0000256" key="3">
    <source>
        <dbReference type="ARBA" id="ARBA00022692"/>
    </source>
</evidence>
<feature type="transmembrane region" description="Helical" evidence="6">
    <location>
        <begin position="530"/>
        <end position="551"/>
    </location>
</feature>
<comment type="subcellular location">
    <subcellularLocation>
        <location evidence="1 6">Cell membrane</location>
        <topology evidence="1 6">Multi-pass membrane protein</topology>
    </subcellularLocation>
</comment>
<feature type="transmembrane region" description="Helical" evidence="6">
    <location>
        <begin position="585"/>
        <end position="605"/>
    </location>
</feature>
<evidence type="ECO:0000259" key="7">
    <source>
        <dbReference type="Pfam" id="PF02687"/>
    </source>
</evidence>
<sequence>MYYKLSLRNMRRTASDYAIYFIMLMLSTGLMFAYNSIIFSDELMTLADNMRALSYSFVILSLTLVIVLAFMVNYATRFIINKRKREFGTYLLLGMERRTVARMFLVENIGIGLLSFAAGILLGMLLFQVFTEIIMHIFDQVYHIQVVFSLKTVLLTALYFILMYVLALWGGGRLIAKLNIYDLIYGSKYNEIFKYHHPMLYTVLFLFFASLCAGGIYRVITMFNSTVSASDGMLTLFACIVAVIVGVYGIYVCLASFIALLHNRMRRFRYRDTNLFLLRQIISKIQTNSRVMGVHAVVLTLSLCLLTMGLSIGQGFKVLAHSEAPFDVMVKIEDPDVLSFEDVLQFIDDRAPIKDSVAYKLYANNQAGYESAAFLKLSDYNRLRAQLGLDQKQLPENRFLIHAESRRIRESMEDKAVTSELKIQIGSTQLTSDVKLMFSEPIEQYRINAFEEFTFVVHDSLADSSLTPVRSNLIVTNYKPAPERLRDELNDYIRSDWLPNQQGLDPNMERPRIQTKSWTLSNSMVSFTTLSFGAMYISFVLFLIVATVLSMHQLTDSAEHRFRFDILRKLGVGQDGINRLTLKQLTLYFVFPIIVPILITVVLSASMNQVFYTFIPKPNIVVHNMLIALGSFLVLYMCFFLATYIGFKRNIASR</sequence>
<evidence type="ECO:0000256" key="5">
    <source>
        <dbReference type="ARBA" id="ARBA00023136"/>
    </source>
</evidence>
<evidence type="ECO:0000313" key="9">
    <source>
        <dbReference type="Proteomes" id="UP000307943"/>
    </source>
</evidence>
<gene>
    <name evidence="8" type="ORF">FE784_22735</name>
</gene>
<evidence type="ECO:0000256" key="2">
    <source>
        <dbReference type="ARBA" id="ARBA00022475"/>
    </source>
</evidence>
<evidence type="ECO:0000256" key="6">
    <source>
        <dbReference type="PIRNR" id="PIRNR018968"/>
    </source>
</evidence>
<keyword evidence="3 6" id="KW-0812">Transmembrane</keyword>
<dbReference type="GO" id="GO:0055085">
    <property type="term" value="P:transmembrane transport"/>
    <property type="evidence" value="ECO:0007669"/>
    <property type="project" value="UniProtKB-UniRule"/>
</dbReference>
<comment type="similarity">
    <text evidence="6">Belongs to the ABC-4 integral membrane protein family.</text>
</comment>
<evidence type="ECO:0000256" key="1">
    <source>
        <dbReference type="ARBA" id="ARBA00004651"/>
    </source>
</evidence>
<dbReference type="InterPro" id="IPR027022">
    <property type="entry name" value="ABC_permease_BceB-typ"/>
</dbReference>
<dbReference type="AlphaFoldDB" id="A0A5C4T5D2"/>
<feature type="transmembrane region" description="Helical" evidence="6">
    <location>
        <begin position="291"/>
        <end position="312"/>
    </location>
</feature>
<keyword evidence="6" id="KW-0813">Transport</keyword>
<proteinExistence type="inferred from homology"/>
<comment type="caution">
    <text evidence="8">The sequence shown here is derived from an EMBL/GenBank/DDBJ whole genome shotgun (WGS) entry which is preliminary data.</text>
</comment>
<accession>A0A5C4T5D2</accession>
<dbReference type="Proteomes" id="UP000307943">
    <property type="component" value="Unassembled WGS sequence"/>
</dbReference>
<reference evidence="8 9" key="1">
    <citation type="submission" date="2019-05" db="EMBL/GenBank/DDBJ databases">
        <title>We sequenced the genome of Paenibacillus hemerocallicola KCTC 33185 for further insight into its adaptation and study the phylogeny of Paenibacillus.</title>
        <authorList>
            <person name="Narsing Rao M.P."/>
        </authorList>
    </citation>
    <scope>NUCLEOTIDE SEQUENCE [LARGE SCALE GENOMIC DNA]</scope>
    <source>
        <strain evidence="8 9">KCTC 33185</strain>
    </source>
</reference>
<feature type="transmembrane region" description="Helical" evidence="6">
    <location>
        <begin position="20"/>
        <end position="40"/>
    </location>
</feature>
<dbReference type="InterPro" id="IPR052536">
    <property type="entry name" value="ABC-4_Integral_Memb_Prot"/>
</dbReference>
<name>A0A5C4T5D2_9BACL</name>
<feature type="transmembrane region" description="Helical" evidence="6">
    <location>
        <begin position="232"/>
        <end position="261"/>
    </location>
</feature>
<dbReference type="Pfam" id="PF02687">
    <property type="entry name" value="FtsX"/>
    <property type="match status" value="1"/>
</dbReference>
<evidence type="ECO:0000313" key="8">
    <source>
        <dbReference type="EMBL" id="TNJ63975.1"/>
    </source>
</evidence>
<feature type="transmembrane region" description="Helical" evidence="6">
    <location>
        <begin position="199"/>
        <end position="220"/>
    </location>
</feature>
<dbReference type="PANTHER" id="PTHR46795">
    <property type="entry name" value="ABC TRANSPORTER PERMEASE-RELATED-RELATED"/>
    <property type="match status" value="1"/>
</dbReference>
<dbReference type="InterPro" id="IPR003838">
    <property type="entry name" value="ABC3_permease_C"/>
</dbReference>
<dbReference type="GO" id="GO:0005886">
    <property type="term" value="C:plasma membrane"/>
    <property type="evidence" value="ECO:0007669"/>
    <property type="project" value="UniProtKB-SubCell"/>
</dbReference>
<feature type="transmembrane region" description="Helical" evidence="6">
    <location>
        <begin position="52"/>
        <end position="75"/>
    </location>
</feature>
<keyword evidence="2 6" id="KW-1003">Cell membrane</keyword>
<evidence type="ECO:0000256" key="4">
    <source>
        <dbReference type="ARBA" id="ARBA00022989"/>
    </source>
</evidence>
<feature type="transmembrane region" description="Helical" evidence="6">
    <location>
        <begin position="142"/>
        <end position="169"/>
    </location>
</feature>